<keyword evidence="7 11" id="KW-0067">ATP-binding</keyword>
<dbReference type="PANTHER" id="PTHR43520:SF8">
    <property type="entry name" value="P-TYPE CU(+) TRANSPORTER"/>
    <property type="match status" value="1"/>
</dbReference>
<keyword evidence="6 11" id="KW-0547">Nucleotide-binding</keyword>
<feature type="transmembrane region" description="Helical" evidence="11">
    <location>
        <begin position="727"/>
        <end position="746"/>
    </location>
</feature>
<dbReference type="GO" id="GO:0005524">
    <property type="term" value="F:ATP binding"/>
    <property type="evidence" value="ECO:0007669"/>
    <property type="project" value="UniProtKB-UniRule"/>
</dbReference>
<dbReference type="PANTHER" id="PTHR43520">
    <property type="entry name" value="ATP7, ISOFORM B"/>
    <property type="match status" value="1"/>
</dbReference>
<dbReference type="KEGG" id="ngf:FRF71_08715"/>
<evidence type="ECO:0000256" key="10">
    <source>
        <dbReference type="ARBA" id="ARBA00023136"/>
    </source>
</evidence>
<evidence type="ECO:0000256" key="11">
    <source>
        <dbReference type="RuleBase" id="RU362081"/>
    </source>
</evidence>
<organism evidence="13 14">
    <name type="scientific">Novosphingobium ginsenosidimutans</name>
    <dbReference type="NCBI Taxonomy" id="1176536"/>
    <lineage>
        <taxon>Bacteria</taxon>
        <taxon>Pseudomonadati</taxon>
        <taxon>Pseudomonadota</taxon>
        <taxon>Alphaproteobacteria</taxon>
        <taxon>Sphingomonadales</taxon>
        <taxon>Sphingomonadaceae</taxon>
        <taxon>Novosphingobium</taxon>
    </lineage>
</organism>
<dbReference type="InterPro" id="IPR008250">
    <property type="entry name" value="ATPase_P-typ_transduc_dom_A_sf"/>
</dbReference>
<dbReference type="GO" id="GO:0016491">
    <property type="term" value="F:oxidoreductase activity"/>
    <property type="evidence" value="ECO:0007669"/>
    <property type="project" value="InterPro"/>
</dbReference>
<dbReference type="SUPFAM" id="SSF81653">
    <property type="entry name" value="Calcium ATPase, transduction domain A"/>
    <property type="match status" value="1"/>
</dbReference>
<dbReference type="Pfam" id="PF00122">
    <property type="entry name" value="E1-E2_ATPase"/>
    <property type="match status" value="1"/>
</dbReference>
<keyword evidence="14" id="KW-1185">Reference proteome</keyword>
<keyword evidence="3 11" id="KW-1003">Cell membrane</keyword>
<evidence type="ECO:0000256" key="5">
    <source>
        <dbReference type="ARBA" id="ARBA00022723"/>
    </source>
</evidence>
<accession>A0A5B8S656</accession>
<dbReference type="GO" id="GO:0005886">
    <property type="term" value="C:plasma membrane"/>
    <property type="evidence" value="ECO:0007669"/>
    <property type="project" value="UniProtKB-SubCell"/>
</dbReference>
<dbReference type="Gene3D" id="3.40.1110.10">
    <property type="entry name" value="Calcium-transporting ATPase, cytoplasmic domain N"/>
    <property type="match status" value="1"/>
</dbReference>
<gene>
    <name evidence="13" type="ORF">FRF71_08715</name>
</gene>
<dbReference type="NCBIfam" id="TIGR01494">
    <property type="entry name" value="ATPase_P-type"/>
    <property type="match status" value="1"/>
</dbReference>
<dbReference type="InterPro" id="IPR044492">
    <property type="entry name" value="P_typ_ATPase_HD_dom"/>
</dbReference>
<feature type="transmembrane region" description="Helical" evidence="11">
    <location>
        <begin position="383"/>
        <end position="405"/>
    </location>
</feature>
<keyword evidence="4 11" id="KW-0812">Transmembrane</keyword>
<dbReference type="Pfam" id="PF00702">
    <property type="entry name" value="Hydrolase"/>
    <property type="match status" value="1"/>
</dbReference>
<dbReference type="OrthoDB" id="9813266at2"/>
<dbReference type="RefSeq" id="WP_147090288.1">
    <property type="nucleotide sequence ID" value="NZ_BAABJD010000006.1"/>
</dbReference>
<dbReference type="SFLD" id="SFLDS00003">
    <property type="entry name" value="Haloacid_Dehalogenase"/>
    <property type="match status" value="1"/>
</dbReference>
<feature type="transmembrane region" description="Helical" evidence="11">
    <location>
        <begin position="190"/>
        <end position="209"/>
    </location>
</feature>
<evidence type="ECO:0000256" key="7">
    <source>
        <dbReference type="ARBA" id="ARBA00022840"/>
    </source>
</evidence>
<dbReference type="FunFam" id="2.70.150.10:FF:000020">
    <property type="entry name" value="Copper-exporting P-type ATPase A"/>
    <property type="match status" value="1"/>
</dbReference>
<dbReference type="InterPro" id="IPR007029">
    <property type="entry name" value="YHS_dom"/>
</dbReference>
<dbReference type="SFLD" id="SFLDF00027">
    <property type="entry name" value="p-type_atpase"/>
    <property type="match status" value="1"/>
</dbReference>
<comment type="similarity">
    <text evidence="2 11">Belongs to the cation transport ATPase (P-type) (TC 3.A.3) family. Type IB subfamily.</text>
</comment>
<dbReference type="SUPFAM" id="SSF81665">
    <property type="entry name" value="Calcium ATPase, transmembrane domain M"/>
    <property type="match status" value="1"/>
</dbReference>
<feature type="transmembrane region" description="Helical" evidence="11">
    <location>
        <begin position="411"/>
        <end position="434"/>
    </location>
</feature>
<dbReference type="NCBIfam" id="TIGR01525">
    <property type="entry name" value="ATPase-IB_hvy"/>
    <property type="match status" value="1"/>
</dbReference>
<dbReference type="InterPro" id="IPR036412">
    <property type="entry name" value="HAD-like_sf"/>
</dbReference>
<dbReference type="InterPro" id="IPR023214">
    <property type="entry name" value="HAD_sf"/>
</dbReference>
<dbReference type="SMART" id="SM00746">
    <property type="entry name" value="TRASH"/>
    <property type="match status" value="1"/>
</dbReference>
<evidence type="ECO:0000256" key="1">
    <source>
        <dbReference type="ARBA" id="ARBA00004651"/>
    </source>
</evidence>
<dbReference type="PRINTS" id="PR00119">
    <property type="entry name" value="CATATPASE"/>
</dbReference>
<dbReference type="InterPro" id="IPR027256">
    <property type="entry name" value="P-typ_ATPase_IB"/>
</dbReference>
<dbReference type="EMBL" id="CP042345">
    <property type="protein sequence ID" value="QEA16207.1"/>
    <property type="molecule type" value="Genomic_DNA"/>
</dbReference>
<dbReference type="Pfam" id="PF04945">
    <property type="entry name" value="YHS"/>
    <property type="match status" value="1"/>
</dbReference>
<dbReference type="GO" id="GO:0016887">
    <property type="term" value="F:ATP hydrolysis activity"/>
    <property type="evidence" value="ECO:0007669"/>
    <property type="project" value="InterPro"/>
</dbReference>
<dbReference type="SFLD" id="SFLDG00002">
    <property type="entry name" value="C1.7:_P-type_atpase_like"/>
    <property type="match status" value="1"/>
</dbReference>
<proteinExistence type="inferred from homology"/>
<dbReference type="InterPro" id="IPR018303">
    <property type="entry name" value="ATPase_P-typ_P_site"/>
</dbReference>
<dbReference type="Gene3D" id="3.40.50.1000">
    <property type="entry name" value="HAD superfamily/HAD-like"/>
    <property type="match status" value="1"/>
</dbReference>
<name>A0A5B8S656_9SPHN</name>
<feature type="domain" description="TRASH" evidence="12">
    <location>
        <begin position="25"/>
        <end position="63"/>
    </location>
</feature>
<dbReference type="AlphaFoldDB" id="A0A5B8S656"/>
<dbReference type="Gene3D" id="1.10.620.20">
    <property type="entry name" value="Ribonucleotide Reductase, subunit A"/>
    <property type="match status" value="1"/>
</dbReference>
<keyword evidence="9 11" id="KW-1133">Transmembrane helix</keyword>
<dbReference type="SUPFAM" id="SSF47240">
    <property type="entry name" value="Ferritin-like"/>
    <property type="match status" value="1"/>
</dbReference>
<feature type="transmembrane region" description="Helical" evidence="11">
    <location>
        <begin position="752"/>
        <end position="774"/>
    </location>
</feature>
<dbReference type="GO" id="GO:0060003">
    <property type="term" value="P:copper ion export"/>
    <property type="evidence" value="ECO:0007669"/>
    <property type="project" value="UniProtKB-ARBA"/>
</dbReference>
<dbReference type="Proteomes" id="UP000321172">
    <property type="component" value="Chromosome"/>
</dbReference>
<evidence type="ECO:0000256" key="4">
    <source>
        <dbReference type="ARBA" id="ARBA00022692"/>
    </source>
</evidence>
<keyword evidence="10 11" id="KW-0472">Membrane</keyword>
<dbReference type="InterPro" id="IPR011017">
    <property type="entry name" value="TRASH_dom"/>
</dbReference>
<dbReference type="InterPro" id="IPR012348">
    <property type="entry name" value="RNR-like"/>
</dbReference>
<reference evidence="13 14" key="1">
    <citation type="journal article" date="2013" name="J. Microbiol. Biotechnol.">
        <title>Novosphingobium ginsenosidimutans sp. nov., with the ability to convert ginsenoside.</title>
        <authorList>
            <person name="Kim J.K."/>
            <person name="He D."/>
            <person name="Liu Q.M."/>
            <person name="Park H.Y."/>
            <person name="Jung M.S."/>
            <person name="Yoon M.H."/>
            <person name="Kim S.C."/>
            <person name="Im W.T."/>
        </authorList>
    </citation>
    <scope>NUCLEOTIDE SEQUENCE [LARGE SCALE GENOMIC DNA]</scope>
    <source>
        <strain evidence="13 14">FW-6</strain>
    </source>
</reference>
<feature type="transmembrane region" description="Helical" evidence="11">
    <location>
        <begin position="229"/>
        <end position="248"/>
    </location>
</feature>
<dbReference type="InterPro" id="IPR023299">
    <property type="entry name" value="ATPase_P-typ_cyto_dom_N"/>
</dbReference>
<protein>
    <submittedName>
        <fullName evidence="13">Heavy metal translocating P-type ATPase</fullName>
    </submittedName>
</protein>
<keyword evidence="8" id="KW-1278">Translocase</keyword>
<feature type="transmembrane region" description="Helical" evidence="11">
    <location>
        <begin position="159"/>
        <end position="178"/>
    </location>
</feature>
<dbReference type="GO" id="GO:0055070">
    <property type="term" value="P:copper ion homeostasis"/>
    <property type="evidence" value="ECO:0007669"/>
    <property type="project" value="TreeGrafter"/>
</dbReference>
<evidence type="ECO:0000256" key="9">
    <source>
        <dbReference type="ARBA" id="ARBA00022989"/>
    </source>
</evidence>
<dbReference type="Gene3D" id="2.70.150.10">
    <property type="entry name" value="Calcium-transporting ATPase, cytoplasmic transduction domain A"/>
    <property type="match status" value="1"/>
</dbReference>
<dbReference type="InterPro" id="IPR023298">
    <property type="entry name" value="ATPase_P-typ_TM_dom_sf"/>
</dbReference>
<dbReference type="SUPFAM" id="SSF56784">
    <property type="entry name" value="HAD-like"/>
    <property type="match status" value="1"/>
</dbReference>
<keyword evidence="5 11" id="KW-0479">Metal-binding</keyword>
<dbReference type="GO" id="GO:0005507">
    <property type="term" value="F:copper ion binding"/>
    <property type="evidence" value="ECO:0007669"/>
    <property type="project" value="TreeGrafter"/>
</dbReference>
<feature type="transmembrane region" description="Helical" evidence="11">
    <location>
        <begin position="126"/>
        <end position="147"/>
    </location>
</feature>
<evidence type="ECO:0000313" key="14">
    <source>
        <dbReference type="Proteomes" id="UP000321172"/>
    </source>
</evidence>
<dbReference type="InterPro" id="IPR059000">
    <property type="entry name" value="ATPase_P-type_domA"/>
</dbReference>
<evidence type="ECO:0000256" key="2">
    <source>
        <dbReference type="ARBA" id="ARBA00006024"/>
    </source>
</evidence>
<dbReference type="InterPro" id="IPR045800">
    <property type="entry name" value="HMBD"/>
</dbReference>
<dbReference type="PROSITE" id="PS00154">
    <property type="entry name" value="ATPASE_E1_E2"/>
    <property type="match status" value="1"/>
</dbReference>
<evidence type="ECO:0000256" key="6">
    <source>
        <dbReference type="ARBA" id="ARBA00022741"/>
    </source>
</evidence>
<dbReference type="GO" id="GO:0043682">
    <property type="term" value="F:P-type divalent copper transporter activity"/>
    <property type="evidence" value="ECO:0007669"/>
    <property type="project" value="TreeGrafter"/>
</dbReference>
<dbReference type="InterPro" id="IPR001757">
    <property type="entry name" value="P_typ_ATPase"/>
</dbReference>
<dbReference type="Pfam" id="PF19335">
    <property type="entry name" value="HMBD"/>
    <property type="match status" value="1"/>
</dbReference>
<dbReference type="PRINTS" id="PR00943">
    <property type="entry name" value="CUATPASE"/>
</dbReference>
<sequence>MTQHHHCHNGHDHVADDHQGHMVHDPVCGMTVDPRTTPHHAQFDGQDWHFCSAGCRAKFIDDPQRYLEPQPEMAVPEGTMWTCPMHPEVRQDHAGPCPICGMALEPELVTADSGPSPELADMTRRFWIALVLALPVFALEMGSHLFPALHHLVPMERSIWIQLVLATPVVLWAGWPFFERGWASLKTRHLNMFTLIAMGTGVAWTYSIVATLAPGLFPPAFRAADGTVGVYFEAAAVITVLVLLGQVLELRARERTSGAIKALLNVAPKTARRMLPGGEDEEVPLEQIMVGDRLRVRPGEKVPVDGTVEDGRSALDEAMVTGEAMPVAKAKGDTVIGGTLNQTGALVITATKVGRDTMLSRIVQMVAEAQRSRAPIQRMADQVAGWFVPAVIAVAVLAFLGWSLWGPEPRFAHGLVAAVAVLIIACPCALGLATPMSIMVGIGRGAGQGVLIRNAEALERLEKVDTLVVDKTGTLTEGHPAVTAIVPVPGQSDEQLLRLAAAVERASEHPLAQAIVAAARQRGIALPEVTDFDSPTGRGAIGTVYGQRVVLGNAAFLREQGVATKAFAATAEQRRRDGATAIFVGVDGQPAGIIAIADPIKPTTPAALAALQQEGLRIVMLTGDNRTTAEAIAAKLGIGEVEAEVLPDEKGAVVARLRAEGRIVAMAGDGVNDAPALAAADVGIAMSTGSDIAIESAGVTLLQGDLGGIVRARRLSRATMANIRQNLVFAFAYNAAGVPVAAGLLYPVFGLLLSPMIAAAAMALSSVSVVSNALRLNGVRL</sequence>
<evidence type="ECO:0000313" key="13">
    <source>
        <dbReference type="EMBL" id="QEA16207.1"/>
    </source>
</evidence>
<dbReference type="NCBIfam" id="TIGR01511">
    <property type="entry name" value="ATPase-IB1_Cu"/>
    <property type="match status" value="1"/>
</dbReference>
<evidence type="ECO:0000256" key="3">
    <source>
        <dbReference type="ARBA" id="ARBA00022475"/>
    </source>
</evidence>
<comment type="subcellular location">
    <subcellularLocation>
        <location evidence="1">Cell membrane</location>
        <topology evidence="1">Multi-pass membrane protein</topology>
    </subcellularLocation>
</comment>
<dbReference type="InterPro" id="IPR009078">
    <property type="entry name" value="Ferritin-like_SF"/>
</dbReference>
<dbReference type="CDD" id="cd02094">
    <property type="entry name" value="P-type_ATPase_Cu-like"/>
    <property type="match status" value="1"/>
</dbReference>
<evidence type="ECO:0000256" key="8">
    <source>
        <dbReference type="ARBA" id="ARBA00022967"/>
    </source>
</evidence>
<evidence type="ECO:0000259" key="12">
    <source>
        <dbReference type="SMART" id="SM00746"/>
    </source>
</evidence>